<reference evidence="1" key="1">
    <citation type="journal article" date="2023" name="IMA Fungus">
        <title>Comparative genomic study of the Penicillium genus elucidates a diverse pangenome and 15 lateral gene transfer events.</title>
        <authorList>
            <person name="Petersen C."/>
            <person name="Sorensen T."/>
            <person name="Nielsen M.R."/>
            <person name="Sondergaard T.E."/>
            <person name="Sorensen J.L."/>
            <person name="Fitzpatrick D.A."/>
            <person name="Frisvad J.C."/>
            <person name="Nielsen K.L."/>
        </authorList>
    </citation>
    <scope>NUCLEOTIDE SEQUENCE</scope>
    <source>
        <strain evidence="1">IBT 15450</strain>
    </source>
</reference>
<proteinExistence type="predicted"/>
<dbReference type="EMBL" id="JAQJZL010000010">
    <property type="protein sequence ID" value="KAJ6034339.1"/>
    <property type="molecule type" value="Genomic_DNA"/>
</dbReference>
<dbReference type="Proteomes" id="UP001219568">
    <property type="component" value="Unassembled WGS sequence"/>
</dbReference>
<reference evidence="1" key="2">
    <citation type="submission" date="2023-01" db="EMBL/GenBank/DDBJ databases">
        <authorList>
            <person name="Petersen C."/>
        </authorList>
    </citation>
    <scope>NUCLEOTIDE SEQUENCE</scope>
    <source>
        <strain evidence="1">IBT 15450</strain>
    </source>
</reference>
<dbReference type="AlphaFoldDB" id="A0AAD6I5W1"/>
<protein>
    <submittedName>
        <fullName evidence="1">Uncharacterized protein</fullName>
    </submittedName>
</protein>
<evidence type="ECO:0000313" key="1">
    <source>
        <dbReference type="EMBL" id="KAJ6034339.1"/>
    </source>
</evidence>
<organism evidence="1 2">
    <name type="scientific">Penicillium canescens</name>
    <dbReference type="NCBI Taxonomy" id="5083"/>
    <lineage>
        <taxon>Eukaryota</taxon>
        <taxon>Fungi</taxon>
        <taxon>Dikarya</taxon>
        <taxon>Ascomycota</taxon>
        <taxon>Pezizomycotina</taxon>
        <taxon>Eurotiomycetes</taxon>
        <taxon>Eurotiomycetidae</taxon>
        <taxon>Eurotiales</taxon>
        <taxon>Aspergillaceae</taxon>
        <taxon>Penicillium</taxon>
    </lineage>
</organism>
<keyword evidence="2" id="KW-1185">Reference proteome</keyword>
<sequence>MARILENAAAFQWYCDQGSSATMNLPPWALPTSEDGAYTLYVCETFCRVPGCPKEAPETSTNNLRKHYKKFYLTSYPLVSGGGRRTLLTEREALRDFYQPTFDAYNAQQAVIAATQPVVLPLIPLRRDGHIAVTEMIRQLRQDLGKAVPCVPCRDASMTKGCCHTTRFGSCEHFDEFDISAWTHRPKDDEDEE</sequence>
<name>A0AAD6I5W1_PENCN</name>
<comment type="caution">
    <text evidence="1">The sequence shown here is derived from an EMBL/GenBank/DDBJ whole genome shotgun (WGS) entry which is preliminary data.</text>
</comment>
<accession>A0AAD6I5W1</accession>
<gene>
    <name evidence="1" type="ORF">N7460_008514</name>
</gene>
<evidence type="ECO:0000313" key="2">
    <source>
        <dbReference type="Proteomes" id="UP001219568"/>
    </source>
</evidence>